<reference evidence="1" key="1">
    <citation type="submission" date="2021-02" db="EMBL/GenBank/DDBJ databases">
        <authorList>
            <person name="Dougan E. K."/>
            <person name="Rhodes N."/>
            <person name="Thang M."/>
            <person name="Chan C."/>
        </authorList>
    </citation>
    <scope>NUCLEOTIDE SEQUENCE</scope>
</reference>
<dbReference type="AlphaFoldDB" id="A0A812QBL9"/>
<organism evidence="1 2">
    <name type="scientific">Symbiodinium natans</name>
    <dbReference type="NCBI Taxonomy" id="878477"/>
    <lineage>
        <taxon>Eukaryota</taxon>
        <taxon>Sar</taxon>
        <taxon>Alveolata</taxon>
        <taxon>Dinophyceae</taxon>
        <taxon>Suessiales</taxon>
        <taxon>Symbiodiniaceae</taxon>
        <taxon>Symbiodinium</taxon>
    </lineage>
</organism>
<gene>
    <name evidence="1" type="ORF">SNAT2548_LOCUS21040</name>
</gene>
<comment type="caution">
    <text evidence="1">The sequence shown here is derived from an EMBL/GenBank/DDBJ whole genome shotgun (WGS) entry which is preliminary data.</text>
</comment>
<accession>A0A812QBL9</accession>
<keyword evidence="2" id="KW-1185">Reference proteome</keyword>
<evidence type="ECO:0000313" key="2">
    <source>
        <dbReference type="Proteomes" id="UP000604046"/>
    </source>
</evidence>
<name>A0A812QBL9_9DINO</name>
<sequence length="67" mass="7521">MRSNVEALEKQVTSNKGALLERPTELRGRKALVAVEVRQLWIMGQQCGLLMEVKDVKLQDAAQECPL</sequence>
<evidence type="ECO:0000313" key="1">
    <source>
        <dbReference type="EMBL" id="CAE7385766.1"/>
    </source>
</evidence>
<protein>
    <submittedName>
        <fullName evidence="1">Uncharacterized protein</fullName>
    </submittedName>
</protein>
<dbReference type="OrthoDB" id="441488at2759"/>
<dbReference type="EMBL" id="CAJNDS010002234">
    <property type="protein sequence ID" value="CAE7385766.1"/>
    <property type="molecule type" value="Genomic_DNA"/>
</dbReference>
<dbReference type="Proteomes" id="UP000604046">
    <property type="component" value="Unassembled WGS sequence"/>
</dbReference>
<proteinExistence type="predicted"/>